<protein>
    <submittedName>
        <fullName evidence="3">Uncharacterized protein</fullName>
    </submittedName>
</protein>
<dbReference type="Proteomes" id="UP001050691">
    <property type="component" value="Unassembled WGS sequence"/>
</dbReference>
<sequence length="144" mass="14914">MRSAVFFIIFGLFPVFISGFPFLIVRRDGNDTSISTSSNSTSAPINSTSSTVPTNTNTTDSSSNSTSTSTSSAAPTSTSTNTTIPSPSNSTSTGASPDVATSLMTLNLLIAKSFYEQAIAISQGLNDPNASSILGYSQSYLVIM</sequence>
<feature type="region of interest" description="Disordered" evidence="1">
    <location>
        <begin position="33"/>
        <end position="96"/>
    </location>
</feature>
<evidence type="ECO:0000256" key="1">
    <source>
        <dbReference type="SAM" id="MobiDB-lite"/>
    </source>
</evidence>
<dbReference type="AlphaFoldDB" id="A0AAV5A4Y3"/>
<keyword evidence="4" id="KW-1185">Reference proteome</keyword>
<dbReference type="EMBL" id="BPWL01000002">
    <property type="protein sequence ID" value="GJJ07723.1"/>
    <property type="molecule type" value="Genomic_DNA"/>
</dbReference>
<accession>A0AAV5A4Y3</accession>
<keyword evidence="2" id="KW-0812">Transmembrane</keyword>
<feature type="transmembrane region" description="Helical" evidence="2">
    <location>
        <begin position="6"/>
        <end position="25"/>
    </location>
</feature>
<keyword evidence="2" id="KW-0472">Membrane</keyword>
<feature type="compositionally biased region" description="Low complexity" evidence="1">
    <location>
        <begin position="33"/>
        <end position="93"/>
    </location>
</feature>
<evidence type="ECO:0000313" key="4">
    <source>
        <dbReference type="Proteomes" id="UP001050691"/>
    </source>
</evidence>
<proteinExistence type="predicted"/>
<organism evidence="3 4">
    <name type="scientific">Clathrus columnatus</name>
    <dbReference type="NCBI Taxonomy" id="1419009"/>
    <lineage>
        <taxon>Eukaryota</taxon>
        <taxon>Fungi</taxon>
        <taxon>Dikarya</taxon>
        <taxon>Basidiomycota</taxon>
        <taxon>Agaricomycotina</taxon>
        <taxon>Agaricomycetes</taxon>
        <taxon>Phallomycetidae</taxon>
        <taxon>Phallales</taxon>
        <taxon>Clathraceae</taxon>
        <taxon>Clathrus</taxon>
    </lineage>
</organism>
<keyword evidence="2" id="KW-1133">Transmembrane helix</keyword>
<comment type="caution">
    <text evidence="3">The sequence shown here is derived from an EMBL/GenBank/DDBJ whole genome shotgun (WGS) entry which is preliminary data.</text>
</comment>
<gene>
    <name evidence="3" type="ORF">Clacol_001928</name>
</gene>
<name>A0AAV5A4Y3_9AGAM</name>
<evidence type="ECO:0000256" key="2">
    <source>
        <dbReference type="SAM" id="Phobius"/>
    </source>
</evidence>
<evidence type="ECO:0000313" key="3">
    <source>
        <dbReference type="EMBL" id="GJJ07723.1"/>
    </source>
</evidence>
<reference evidence="3" key="1">
    <citation type="submission" date="2021-10" db="EMBL/GenBank/DDBJ databases">
        <title>De novo Genome Assembly of Clathrus columnatus (Basidiomycota, Fungi) Using Illumina and Nanopore Sequence Data.</title>
        <authorList>
            <person name="Ogiso-Tanaka E."/>
            <person name="Itagaki H."/>
            <person name="Hosoya T."/>
            <person name="Hosaka K."/>
        </authorList>
    </citation>
    <scope>NUCLEOTIDE SEQUENCE</scope>
    <source>
        <strain evidence="3">MO-923</strain>
    </source>
</reference>